<dbReference type="SMART" id="SM00421">
    <property type="entry name" value="HTH_LUXR"/>
    <property type="match status" value="1"/>
</dbReference>
<comment type="caution">
    <text evidence="2">The sequence shown here is derived from an EMBL/GenBank/DDBJ whole genome shotgun (WGS) entry which is preliminary data.</text>
</comment>
<keyword evidence="3" id="KW-1185">Reference proteome</keyword>
<evidence type="ECO:0000259" key="1">
    <source>
        <dbReference type="SMART" id="SM00421"/>
    </source>
</evidence>
<dbReference type="EMBL" id="JAERRH010000002">
    <property type="protein sequence ID" value="MBL1103936.1"/>
    <property type="molecule type" value="Genomic_DNA"/>
</dbReference>
<feature type="domain" description="HTH luxR-type" evidence="1">
    <location>
        <begin position="181"/>
        <end position="238"/>
    </location>
</feature>
<dbReference type="Gene3D" id="1.10.10.10">
    <property type="entry name" value="Winged helix-like DNA-binding domain superfamily/Winged helix DNA-binding domain"/>
    <property type="match status" value="1"/>
</dbReference>
<organism evidence="2 3">
    <name type="scientific">Streptomyces musisoli</name>
    <dbReference type="NCBI Taxonomy" id="2802280"/>
    <lineage>
        <taxon>Bacteria</taxon>
        <taxon>Bacillati</taxon>
        <taxon>Actinomycetota</taxon>
        <taxon>Actinomycetes</taxon>
        <taxon>Kitasatosporales</taxon>
        <taxon>Streptomycetaceae</taxon>
        <taxon>Streptomyces</taxon>
    </lineage>
</organism>
<evidence type="ECO:0000313" key="3">
    <source>
        <dbReference type="Proteomes" id="UP000621386"/>
    </source>
</evidence>
<dbReference type="SUPFAM" id="SSF46894">
    <property type="entry name" value="C-terminal effector domain of the bipartite response regulators"/>
    <property type="match status" value="1"/>
</dbReference>
<dbReference type="InterPro" id="IPR036388">
    <property type="entry name" value="WH-like_DNA-bd_sf"/>
</dbReference>
<dbReference type="RefSeq" id="WP_201814396.1">
    <property type="nucleotide sequence ID" value="NZ_JAERRH010000002.1"/>
</dbReference>
<sequence length="289" mass="32185">MTGTQQVEEVLRRVDGRAGPRVVRVPAQPARGEIADHHAVEYFELTESLLRTVRREVLFVNCQMNGYRREEIDRARESITALGSRSVTTSVICPPDELDGHGRLEFLERISRENGARVRISTVDLHGMVVFDRKRILMWQSGQSRRCVLVHSPVVVEPLIALLDAAWNGACDLDRFLHYQRNILDEKTPQILRLLGSGRKDEVAARQLGISVRTYRRCVASLMEVLGAESRFEAGVKAAALGLIDVDADVDVDVEPVERQPRGSGSFGLGRSLRGAGAAAPWAARWCPR</sequence>
<dbReference type="Proteomes" id="UP000621386">
    <property type="component" value="Unassembled WGS sequence"/>
</dbReference>
<dbReference type="InterPro" id="IPR016032">
    <property type="entry name" value="Sig_transdc_resp-reg_C-effctor"/>
</dbReference>
<dbReference type="InterPro" id="IPR000792">
    <property type="entry name" value="Tscrpt_reg_LuxR_C"/>
</dbReference>
<gene>
    <name evidence="2" type="ORF">JK361_04835</name>
</gene>
<evidence type="ECO:0000313" key="2">
    <source>
        <dbReference type="EMBL" id="MBL1103936.1"/>
    </source>
</evidence>
<accession>A0ABS1NV25</accession>
<proteinExistence type="predicted"/>
<protein>
    <recommendedName>
        <fullName evidence="1">HTH luxR-type domain-containing protein</fullName>
    </recommendedName>
</protein>
<name>A0ABS1NV25_9ACTN</name>
<reference evidence="2 3" key="1">
    <citation type="submission" date="2021-01" db="EMBL/GenBank/DDBJ databases">
        <title>WGS of actinomycetes isolated from Thailand.</title>
        <authorList>
            <person name="Thawai C."/>
        </authorList>
    </citation>
    <scope>NUCLEOTIDE SEQUENCE [LARGE SCALE GENOMIC DNA]</scope>
    <source>
        <strain evidence="2 3">CH5-8</strain>
    </source>
</reference>